<evidence type="ECO:0000313" key="3">
    <source>
        <dbReference type="Proteomes" id="UP000789831"/>
    </source>
</evidence>
<dbReference type="AlphaFoldDB" id="A0A9N9E2T4"/>
<organism evidence="2 3">
    <name type="scientific">Ambispora gerdemannii</name>
    <dbReference type="NCBI Taxonomy" id="144530"/>
    <lineage>
        <taxon>Eukaryota</taxon>
        <taxon>Fungi</taxon>
        <taxon>Fungi incertae sedis</taxon>
        <taxon>Mucoromycota</taxon>
        <taxon>Glomeromycotina</taxon>
        <taxon>Glomeromycetes</taxon>
        <taxon>Archaeosporales</taxon>
        <taxon>Ambisporaceae</taxon>
        <taxon>Ambispora</taxon>
    </lineage>
</organism>
<name>A0A9N9E2T4_9GLOM</name>
<sequence>RKAMKETDPSKKAALIQAIEEDGLLLQQKYQKKKELSDKFNFDPKRKVDDLIEAMKKAIERGEKRKPDGSGGGGHKEPNISDNDSSDSDNESSDDDDNGNSKKKREKDPKNDFFQDNKQLIIISSNPIITTSNMTNPEEIKSKLGEFTEKVEEGIGTTFIVGHSLYGELEP</sequence>
<feature type="compositionally biased region" description="Basic and acidic residues" evidence="1">
    <location>
        <begin position="58"/>
        <end position="79"/>
    </location>
</feature>
<feature type="non-terminal residue" evidence="2">
    <location>
        <position position="1"/>
    </location>
</feature>
<gene>
    <name evidence="2" type="ORF">AGERDE_LOCUS11675</name>
</gene>
<reference evidence="2" key="1">
    <citation type="submission" date="2021-06" db="EMBL/GenBank/DDBJ databases">
        <authorList>
            <person name="Kallberg Y."/>
            <person name="Tangrot J."/>
            <person name="Rosling A."/>
        </authorList>
    </citation>
    <scope>NUCLEOTIDE SEQUENCE</scope>
    <source>
        <strain evidence="2">MT106</strain>
    </source>
</reference>
<dbReference type="Proteomes" id="UP000789831">
    <property type="component" value="Unassembled WGS sequence"/>
</dbReference>
<comment type="caution">
    <text evidence="2">The sequence shown here is derived from an EMBL/GenBank/DDBJ whole genome shotgun (WGS) entry which is preliminary data.</text>
</comment>
<accession>A0A9N9E2T4</accession>
<protein>
    <submittedName>
        <fullName evidence="2">9272_t:CDS:1</fullName>
    </submittedName>
</protein>
<evidence type="ECO:0000313" key="2">
    <source>
        <dbReference type="EMBL" id="CAG8657837.1"/>
    </source>
</evidence>
<feature type="region of interest" description="Disordered" evidence="1">
    <location>
        <begin position="58"/>
        <end position="118"/>
    </location>
</feature>
<evidence type="ECO:0000256" key="1">
    <source>
        <dbReference type="SAM" id="MobiDB-lite"/>
    </source>
</evidence>
<keyword evidence="3" id="KW-1185">Reference proteome</keyword>
<feature type="compositionally biased region" description="Basic and acidic residues" evidence="1">
    <location>
        <begin position="106"/>
        <end position="115"/>
    </location>
</feature>
<feature type="compositionally biased region" description="Acidic residues" evidence="1">
    <location>
        <begin position="84"/>
        <end position="98"/>
    </location>
</feature>
<dbReference type="EMBL" id="CAJVPL010005409">
    <property type="protein sequence ID" value="CAG8657837.1"/>
    <property type="molecule type" value="Genomic_DNA"/>
</dbReference>
<proteinExistence type="predicted"/>